<protein>
    <submittedName>
        <fullName evidence="2">Uncharacterized protein</fullName>
    </submittedName>
</protein>
<organism evidence="2 3">
    <name type="scientific">Ceratodon purpureus</name>
    <name type="common">Fire moss</name>
    <name type="synonym">Dicranum purpureum</name>
    <dbReference type="NCBI Taxonomy" id="3225"/>
    <lineage>
        <taxon>Eukaryota</taxon>
        <taxon>Viridiplantae</taxon>
        <taxon>Streptophyta</taxon>
        <taxon>Embryophyta</taxon>
        <taxon>Bryophyta</taxon>
        <taxon>Bryophytina</taxon>
        <taxon>Bryopsida</taxon>
        <taxon>Dicranidae</taxon>
        <taxon>Pseudoditrichales</taxon>
        <taxon>Ditrichaceae</taxon>
        <taxon>Ceratodon</taxon>
    </lineage>
</organism>
<feature type="region of interest" description="Disordered" evidence="1">
    <location>
        <begin position="156"/>
        <end position="262"/>
    </location>
</feature>
<dbReference type="EMBL" id="CM026422">
    <property type="protein sequence ID" value="KAG0587639.1"/>
    <property type="molecule type" value="Genomic_DNA"/>
</dbReference>
<feature type="compositionally biased region" description="Polar residues" evidence="1">
    <location>
        <begin position="683"/>
        <end position="694"/>
    </location>
</feature>
<keyword evidence="3" id="KW-1185">Reference proteome</keyword>
<gene>
    <name evidence="2" type="ORF">KC19_2G179500</name>
</gene>
<evidence type="ECO:0000256" key="1">
    <source>
        <dbReference type="SAM" id="MobiDB-lite"/>
    </source>
</evidence>
<dbReference type="Proteomes" id="UP000822688">
    <property type="component" value="Chromosome 2"/>
</dbReference>
<comment type="caution">
    <text evidence="2">The sequence shown here is derived from an EMBL/GenBank/DDBJ whole genome shotgun (WGS) entry which is preliminary data.</text>
</comment>
<reference evidence="2" key="1">
    <citation type="submission" date="2020-06" db="EMBL/GenBank/DDBJ databases">
        <title>WGS assembly of Ceratodon purpureus strain R40.</title>
        <authorList>
            <person name="Carey S.B."/>
            <person name="Jenkins J."/>
            <person name="Shu S."/>
            <person name="Lovell J.T."/>
            <person name="Sreedasyam A."/>
            <person name="Maumus F."/>
            <person name="Tiley G.P."/>
            <person name="Fernandez-Pozo N."/>
            <person name="Barry K."/>
            <person name="Chen C."/>
            <person name="Wang M."/>
            <person name="Lipzen A."/>
            <person name="Daum C."/>
            <person name="Saski C.A."/>
            <person name="Payton A.C."/>
            <person name="Mcbreen J.C."/>
            <person name="Conrad R.E."/>
            <person name="Kollar L.M."/>
            <person name="Olsson S."/>
            <person name="Huttunen S."/>
            <person name="Landis J.B."/>
            <person name="Wickett N.J."/>
            <person name="Johnson M.G."/>
            <person name="Rensing S.A."/>
            <person name="Grimwood J."/>
            <person name="Schmutz J."/>
            <person name="Mcdaniel S.F."/>
        </authorList>
    </citation>
    <scope>NUCLEOTIDE SEQUENCE</scope>
    <source>
        <strain evidence="2">R40</strain>
    </source>
</reference>
<feature type="compositionally biased region" description="Low complexity" evidence="1">
    <location>
        <begin position="93"/>
        <end position="109"/>
    </location>
</feature>
<dbReference type="AlphaFoldDB" id="A0A8T0IXK1"/>
<name>A0A8T0IXK1_CERPU</name>
<feature type="region of interest" description="Disordered" evidence="1">
    <location>
        <begin position="81"/>
        <end position="109"/>
    </location>
</feature>
<feature type="compositionally biased region" description="Low complexity" evidence="1">
    <location>
        <begin position="164"/>
        <end position="182"/>
    </location>
</feature>
<accession>A0A8T0IXK1</accession>
<feature type="region of interest" description="Disordered" evidence="1">
    <location>
        <begin position="646"/>
        <end position="694"/>
    </location>
</feature>
<feature type="region of interest" description="Disordered" evidence="1">
    <location>
        <begin position="490"/>
        <end position="515"/>
    </location>
</feature>
<proteinExistence type="predicted"/>
<sequence>MDSAFGGNSEGSFEPDDFYESFLAPKFHDFTAPEEPIDPDAFFMAQPGMLKKAFSTIEEVKTTAPKVYKVSPLEAHKTVTAYHQQAPPKSPIAVERAAVSASSAKKASRVVSTSLSPLTFKSLKNGISATNSPALPPHLEKNSNGSLKPTSLAKKLQASENDDPNSPTNNSSDVVVPKPVKPALNRQRSVKAHEEKKPTLTCQRSQKVHETKQAAVAVDAPAVRKASGEYNVSKDISEEESDAGKAPGTPQRIENPTKPVATTGAAKAVISAMTGCKMPLKDPTPNHQESKKPVTCTDVAGSPYSGHLCKSSRCAVNDPNFSSPVHTMKYLIAKRGTPGSLRKAIPNYIGGEKGSEDASSNETLNDNERKISDIISVEGVQIDASKVKANTKLALEDVFQKMSLDQSLGVVVKEKVTTQATVTAVTELSKSEVEDLQEVQLKEDQSVVAPEQVISAGEVRAWAGRLLIFEEKAASRSGNINLNQLEYPQNKHGKKRKSGELMPGGAAKRANRTSDNIRDKAISTKSSQVKEAAASKVLNKPPMRRFSVVKRLSIARTSSRVTCPRPFRLRTQERGAVKEKEFIKKVKDYKAAKEGFYSAFQGLAVAEPKIPGKFLKSGHVFSAKQADLNLKDDKEAALKLMKPGISPAKKAPQFNHPFKPHRSTKKLTVPQEPKFLPVRGSRTCPSHTATVPAA</sequence>
<evidence type="ECO:0000313" key="2">
    <source>
        <dbReference type="EMBL" id="KAG0587639.1"/>
    </source>
</evidence>
<feature type="region of interest" description="Disordered" evidence="1">
    <location>
        <begin position="129"/>
        <end position="148"/>
    </location>
</feature>
<evidence type="ECO:0000313" key="3">
    <source>
        <dbReference type="Proteomes" id="UP000822688"/>
    </source>
</evidence>